<dbReference type="InterPro" id="IPR014755">
    <property type="entry name" value="Cu-Rt/internalin_Ig-like"/>
</dbReference>
<dbReference type="PROSITE" id="PS51257">
    <property type="entry name" value="PROKAR_LIPOPROTEIN"/>
    <property type="match status" value="1"/>
</dbReference>
<name>A0ABW3KFD2_9BACT</name>
<evidence type="ECO:0000259" key="3">
    <source>
        <dbReference type="Pfam" id="PF13205"/>
    </source>
</evidence>
<feature type="domain" description="SbsA Ig-like" evidence="3">
    <location>
        <begin position="60"/>
        <end position="139"/>
    </location>
</feature>
<accession>A0ABW3KFD2</accession>
<evidence type="ECO:0000313" key="5">
    <source>
        <dbReference type="Proteomes" id="UP001597112"/>
    </source>
</evidence>
<evidence type="ECO:0000313" key="4">
    <source>
        <dbReference type="EMBL" id="MFD1003632.1"/>
    </source>
</evidence>
<evidence type="ECO:0000259" key="2">
    <source>
        <dbReference type="Pfam" id="PF10091"/>
    </source>
</evidence>
<keyword evidence="1" id="KW-0732">Signal</keyword>
<proteinExistence type="predicted"/>
<organism evidence="4 5">
    <name type="scientific">Ohtaekwangia kribbensis</name>
    <dbReference type="NCBI Taxonomy" id="688913"/>
    <lineage>
        <taxon>Bacteria</taxon>
        <taxon>Pseudomonadati</taxon>
        <taxon>Bacteroidota</taxon>
        <taxon>Cytophagia</taxon>
        <taxon>Cytophagales</taxon>
        <taxon>Fulvivirgaceae</taxon>
        <taxon>Ohtaekwangia</taxon>
    </lineage>
</organism>
<dbReference type="InterPro" id="IPR032812">
    <property type="entry name" value="SbsA_Ig"/>
</dbReference>
<dbReference type="EMBL" id="JBHTKA010000016">
    <property type="protein sequence ID" value="MFD1003632.1"/>
    <property type="molecule type" value="Genomic_DNA"/>
</dbReference>
<gene>
    <name evidence="4" type="ORF">ACFQ21_30180</name>
</gene>
<dbReference type="Pfam" id="PF10091">
    <property type="entry name" value="Glycoamylase"/>
    <property type="match status" value="1"/>
</dbReference>
<reference evidence="5" key="1">
    <citation type="journal article" date="2019" name="Int. J. Syst. Evol. Microbiol.">
        <title>The Global Catalogue of Microorganisms (GCM) 10K type strain sequencing project: providing services to taxonomists for standard genome sequencing and annotation.</title>
        <authorList>
            <consortium name="The Broad Institute Genomics Platform"/>
            <consortium name="The Broad Institute Genome Sequencing Center for Infectious Disease"/>
            <person name="Wu L."/>
            <person name="Ma J."/>
        </authorList>
    </citation>
    <scope>NUCLEOTIDE SEQUENCE [LARGE SCALE GENOMIC DNA]</scope>
    <source>
        <strain evidence="5">CCUG 58938</strain>
    </source>
</reference>
<keyword evidence="5" id="KW-1185">Reference proteome</keyword>
<protein>
    <submittedName>
        <fullName evidence="4">Glucoamylase family protein</fullName>
    </submittedName>
</protein>
<sequence>MIKNAIGLLLVGLLVIACSGSDDKDIDFPDPLTIESWTIATKDVTLASTIADIPCDDVVTEITFSEALNPSTVNTQNFKITDAAGNAIPATITLQENRKVLITASSKLSDLSKYMLTVSTGIAGVNGSTLSERSLTFYTAIDESPDFPVLSDDELLTLVQKQTFRYFWDLAEPSSGMARERSTSGNVVTSGGSGFGIMAIIVGVERGFITRSEGMQRMNKIVTFLENADRFHGAWSHWINGSNGTAIPFSTKDDGGDLVETSFLVQGLLTFRQYLQASDTSGNNLINRINTLWKDVEWDWYRKSNEEVLYWHWSSNYNWDMNFPMYGYFEEQITYFLAAASPTHSIPKSVYTNGYGRNGAIKTGGTHYGYTLPLGTPSPLFWVHYSYVGMNPNFSDEFANYWQQNVNATLINHAYCVSNPKKYIGYSDACWGLTSSDNSTGYDAHSPANDEGVITPTAALSSFPYTPEESMKALKFFYYTVGDRLWGDYGFYDAFNLTEGWTADSYLAIDQGPIIIMIENYRSGLLWDLFESAPEVQAARTKLGFTNN</sequence>
<dbReference type="InterPro" id="IPR019282">
    <property type="entry name" value="Glycoamylase-like_cons_dom"/>
</dbReference>
<dbReference type="Pfam" id="PF13205">
    <property type="entry name" value="Big_5"/>
    <property type="match status" value="1"/>
</dbReference>
<dbReference type="Gene3D" id="1.50.10.140">
    <property type="match status" value="1"/>
</dbReference>
<feature type="domain" description="Glycoamylase-like" evidence="2">
    <location>
        <begin position="322"/>
        <end position="533"/>
    </location>
</feature>
<comment type="caution">
    <text evidence="4">The sequence shown here is derived from an EMBL/GenBank/DDBJ whole genome shotgun (WGS) entry which is preliminary data.</text>
</comment>
<dbReference type="Gene3D" id="2.60.40.1220">
    <property type="match status" value="1"/>
</dbReference>
<dbReference type="RefSeq" id="WP_377586530.1">
    <property type="nucleotide sequence ID" value="NZ_JBHTKA010000016.1"/>
</dbReference>
<evidence type="ECO:0000256" key="1">
    <source>
        <dbReference type="ARBA" id="ARBA00022729"/>
    </source>
</evidence>
<dbReference type="Proteomes" id="UP001597112">
    <property type="component" value="Unassembled WGS sequence"/>
</dbReference>